<dbReference type="InterPro" id="IPR036691">
    <property type="entry name" value="Endo/exonu/phosph_ase_sf"/>
</dbReference>
<protein>
    <recommendedName>
        <fullName evidence="1">RNase H type-1 domain-containing protein</fullName>
    </recommendedName>
</protein>
<dbReference type="Pfam" id="PF13456">
    <property type="entry name" value="RVT_3"/>
    <property type="match status" value="1"/>
</dbReference>
<reference evidence="2" key="1">
    <citation type="submission" date="2018-02" db="EMBL/GenBank/DDBJ databases">
        <authorList>
            <person name="Cohen D.B."/>
            <person name="Kent A.D."/>
        </authorList>
    </citation>
    <scope>NUCLEOTIDE SEQUENCE</scope>
</reference>
<dbReference type="InterPro" id="IPR002156">
    <property type="entry name" value="RNaseH_domain"/>
</dbReference>
<dbReference type="Gene3D" id="3.60.10.10">
    <property type="entry name" value="Endonuclease/exonuclease/phosphatase"/>
    <property type="match status" value="1"/>
</dbReference>
<dbReference type="GO" id="GO:0003676">
    <property type="term" value="F:nucleic acid binding"/>
    <property type="evidence" value="ECO:0007669"/>
    <property type="project" value="InterPro"/>
</dbReference>
<dbReference type="SUPFAM" id="SSF56219">
    <property type="entry name" value="DNase I-like"/>
    <property type="match status" value="1"/>
</dbReference>
<name>A0A2N9IBE7_FAGSY</name>
<evidence type="ECO:0000259" key="1">
    <source>
        <dbReference type="Pfam" id="PF13456"/>
    </source>
</evidence>
<accession>A0A2N9IBE7</accession>
<feature type="domain" description="RNase H type-1" evidence="1">
    <location>
        <begin position="531"/>
        <end position="643"/>
    </location>
</feature>
<dbReference type="AlphaFoldDB" id="A0A2N9IBE7"/>
<proteinExistence type="predicted"/>
<dbReference type="EMBL" id="OIVN01005209">
    <property type="protein sequence ID" value="SPD21379.1"/>
    <property type="molecule type" value="Genomic_DNA"/>
</dbReference>
<dbReference type="PANTHER" id="PTHR33710">
    <property type="entry name" value="BNAC02G09200D PROTEIN"/>
    <property type="match status" value="1"/>
</dbReference>
<gene>
    <name evidence="2" type="ORF">FSB_LOCUS49261</name>
</gene>
<dbReference type="GO" id="GO:0004523">
    <property type="term" value="F:RNA-DNA hybrid ribonuclease activity"/>
    <property type="evidence" value="ECO:0007669"/>
    <property type="project" value="InterPro"/>
</dbReference>
<evidence type="ECO:0000313" key="2">
    <source>
        <dbReference type="EMBL" id="SPD21379.1"/>
    </source>
</evidence>
<sequence>METPISQLRVEVGETVVGEQVGNEVTQLENEMEVNPEVVPNIMGSNIQNVDNSTMGLMDTCDPFLAEIMQNEILGTTPIEHVPHEVSEVVALEATNLHGPYDDTLHGMEPRGGVGLRTTWKKRARMQRDHSFAMPLTTFVGVSSRRKRSLHAEDETDYNTDEEPCRKKQIISGVTSLDNSVSAEAAWQLRRKTRIRLGMQGRFGVARQGYGGGLALLWDSGVTLNIESYSQHHIDAKVIQEDGLQWRLTGFYGHPKVALRGNYCEGMADRSLPQMAAFRGALSDCSLHDLGYHGPDFTWSNRRGHGTLVRVRLDRSVANPAWSSLFPNSRVDNVIISNSDHMGVLVDLAPSLVWPLHRHKLFRFEHSWLQEEGCEEVVKSAWDCNPVGTALFCLAQKIKNTRVQLLLWSQAKLRITSKLIESTRKKLMVLEEQTQESYDVAEVKLTRPKLLIMFFGIVNLHNVFGWQVPYLSHLADICQKAAGMAVDFLELDARLDVDNVVMRMGKNDKWKPPPISRYKMNIGLHVINGQRDVGGGFLIRNSQGFVIAAQSMKIHEGNDSVQRHAWAILHAIQFAFVIGIRCVEMELGCYELVDLLHSNGPCLAPIGNLVDDILAWKDSFEFLNFSLVKNVCNKAVLALATEAASSISNQVWLEDCPVSIFSLVQSDYIQ</sequence>
<dbReference type="InterPro" id="IPR044730">
    <property type="entry name" value="RNase_H-like_dom_plant"/>
</dbReference>
<organism evidence="2">
    <name type="scientific">Fagus sylvatica</name>
    <name type="common">Beechnut</name>
    <dbReference type="NCBI Taxonomy" id="28930"/>
    <lineage>
        <taxon>Eukaryota</taxon>
        <taxon>Viridiplantae</taxon>
        <taxon>Streptophyta</taxon>
        <taxon>Embryophyta</taxon>
        <taxon>Tracheophyta</taxon>
        <taxon>Spermatophyta</taxon>
        <taxon>Magnoliopsida</taxon>
        <taxon>eudicotyledons</taxon>
        <taxon>Gunneridae</taxon>
        <taxon>Pentapetalae</taxon>
        <taxon>rosids</taxon>
        <taxon>fabids</taxon>
        <taxon>Fagales</taxon>
        <taxon>Fagaceae</taxon>
        <taxon>Fagus</taxon>
    </lineage>
</organism>
<dbReference type="PANTHER" id="PTHR33710:SF62">
    <property type="entry name" value="DUF4283 DOMAIN PROTEIN"/>
    <property type="match status" value="1"/>
</dbReference>
<dbReference type="CDD" id="cd06222">
    <property type="entry name" value="RNase_H_like"/>
    <property type="match status" value="1"/>
</dbReference>